<protein>
    <submittedName>
        <fullName evidence="1">Uncharacterized protein</fullName>
    </submittedName>
</protein>
<organism evidence="1 2">
    <name type="scientific">Engystomops pustulosus</name>
    <name type="common">Tungara frog</name>
    <name type="synonym">Physalaemus pustulosus</name>
    <dbReference type="NCBI Taxonomy" id="76066"/>
    <lineage>
        <taxon>Eukaryota</taxon>
        <taxon>Metazoa</taxon>
        <taxon>Chordata</taxon>
        <taxon>Craniata</taxon>
        <taxon>Vertebrata</taxon>
        <taxon>Euteleostomi</taxon>
        <taxon>Amphibia</taxon>
        <taxon>Batrachia</taxon>
        <taxon>Anura</taxon>
        <taxon>Neobatrachia</taxon>
        <taxon>Hyloidea</taxon>
        <taxon>Leptodactylidae</taxon>
        <taxon>Leiuperinae</taxon>
        <taxon>Engystomops</taxon>
    </lineage>
</organism>
<gene>
    <name evidence="1" type="ORF">GDO81_029202</name>
</gene>
<keyword evidence="2" id="KW-1185">Reference proteome</keyword>
<dbReference type="EMBL" id="WNYA01075227">
    <property type="protein sequence ID" value="KAG8535202.1"/>
    <property type="molecule type" value="Genomic_DNA"/>
</dbReference>
<evidence type="ECO:0000313" key="2">
    <source>
        <dbReference type="Proteomes" id="UP000824782"/>
    </source>
</evidence>
<reference evidence="1" key="1">
    <citation type="thesis" date="2020" institute="ProQuest LLC" country="789 East Eisenhower Parkway, Ann Arbor, MI, USA">
        <title>Comparative Genomics and Chromosome Evolution.</title>
        <authorList>
            <person name="Mudd A.B."/>
        </authorList>
    </citation>
    <scope>NUCLEOTIDE SEQUENCE</scope>
    <source>
        <strain evidence="1">237g6f4</strain>
        <tissue evidence="1">Blood</tissue>
    </source>
</reference>
<dbReference type="Proteomes" id="UP000824782">
    <property type="component" value="Unassembled WGS sequence"/>
</dbReference>
<name>A0AAV6YJ40_ENGPU</name>
<dbReference type="AlphaFoldDB" id="A0AAV6YJ40"/>
<sequence length="75" mass="8555">MENEYTIHRSCHRPALARSHTNRTATTVCMQEHHVQQEDDQYITLSKGSHVQHSKNIRSGCGISLYCKDFLVTPG</sequence>
<comment type="caution">
    <text evidence="1">The sequence shown here is derived from an EMBL/GenBank/DDBJ whole genome shotgun (WGS) entry which is preliminary data.</text>
</comment>
<evidence type="ECO:0000313" key="1">
    <source>
        <dbReference type="EMBL" id="KAG8535202.1"/>
    </source>
</evidence>
<accession>A0AAV6YJ40</accession>
<proteinExistence type="predicted"/>